<dbReference type="Proteomes" id="UP001596495">
    <property type="component" value="Unassembled WGS sequence"/>
</dbReference>
<protein>
    <submittedName>
        <fullName evidence="1">DUF1643 domain-containing protein</fullName>
    </submittedName>
</protein>
<gene>
    <name evidence="1" type="ORF">ACFQNJ_16090</name>
</gene>
<sequence length="157" mass="17516">MLSACRTYRYSLWRSWAESPSKHAPYVLFIGLNPSTADENADDPTVRRCVGFARSWGYSAVCMANLFAFRATDPGAMKRAEDPVGPRNNRYLRDLAANADLVVAAWGTHGSFMGRDQQVRAMLPKLHCLRLTQRGHPAHPLYLPQSLTPVPWESGSP</sequence>
<keyword evidence="2" id="KW-1185">Reference proteome</keyword>
<accession>A0ABW2RD98</accession>
<comment type="caution">
    <text evidence="1">The sequence shown here is derived from an EMBL/GenBank/DDBJ whole genome shotgun (WGS) entry which is preliminary data.</text>
</comment>
<name>A0ABW2RD98_9BURK</name>
<proteinExistence type="predicted"/>
<evidence type="ECO:0000313" key="1">
    <source>
        <dbReference type="EMBL" id="MFC7436036.1"/>
    </source>
</evidence>
<evidence type="ECO:0000313" key="2">
    <source>
        <dbReference type="Proteomes" id="UP001596495"/>
    </source>
</evidence>
<dbReference type="RefSeq" id="WP_382259527.1">
    <property type="nucleotide sequence ID" value="NZ_JBHTBX010000013.1"/>
</dbReference>
<organism evidence="1 2">
    <name type="scientific">Hydrogenophaga bisanensis</name>
    <dbReference type="NCBI Taxonomy" id="439611"/>
    <lineage>
        <taxon>Bacteria</taxon>
        <taxon>Pseudomonadati</taxon>
        <taxon>Pseudomonadota</taxon>
        <taxon>Betaproteobacteria</taxon>
        <taxon>Burkholderiales</taxon>
        <taxon>Comamonadaceae</taxon>
        <taxon>Hydrogenophaga</taxon>
    </lineage>
</organism>
<reference evidence="2" key="1">
    <citation type="journal article" date="2019" name="Int. J. Syst. Evol. Microbiol.">
        <title>The Global Catalogue of Microorganisms (GCM) 10K type strain sequencing project: providing services to taxonomists for standard genome sequencing and annotation.</title>
        <authorList>
            <consortium name="The Broad Institute Genomics Platform"/>
            <consortium name="The Broad Institute Genome Sequencing Center for Infectious Disease"/>
            <person name="Wu L."/>
            <person name="Ma J."/>
        </authorList>
    </citation>
    <scope>NUCLEOTIDE SEQUENCE [LARGE SCALE GENOMIC DNA]</scope>
    <source>
        <strain evidence="2">CCUG 54518</strain>
    </source>
</reference>
<dbReference type="InterPro" id="IPR012441">
    <property type="entry name" value="DUF1643"/>
</dbReference>
<dbReference type="EMBL" id="JBHTBX010000013">
    <property type="protein sequence ID" value="MFC7436036.1"/>
    <property type="molecule type" value="Genomic_DNA"/>
</dbReference>
<dbReference type="Pfam" id="PF07799">
    <property type="entry name" value="DUF1643"/>
    <property type="match status" value="1"/>
</dbReference>